<dbReference type="AlphaFoldDB" id="D0GMY9"/>
<keyword evidence="3" id="KW-1185">Reference proteome</keyword>
<evidence type="ECO:0000256" key="1">
    <source>
        <dbReference type="SAM" id="MobiDB-lite"/>
    </source>
</evidence>
<feature type="compositionally biased region" description="Basic and acidic residues" evidence="1">
    <location>
        <begin position="1"/>
        <end position="10"/>
    </location>
</feature>
<sequence length="43" mass="4946">MDDKTKKDNFKGIGESGKKPYAPPQIKSNPKEELKKEKIKEKN</sequence>
<proteinExistence type="predicted"/>
<gene>
    <name evidence="2" type="ORF">HMPREF0554_0264</name>
</gene>
<feature type="compositionally biased region" description="Basic and acidic residues" evidence="1">
    <location>
        <begin position="29"/>
        <end position="43"/>
    </location>
</feature>
<protein>
    <submittedName>
        <fullName evidence="2">Uncharacterized protein</fullName>
    </submittedName>
</protein>
<dbReference type="RefSeq" id="WP_006807845.1">
    <property type="nucleotide sequence ID" value="NZ_ADAD01000153.1"/>
</dbReference>
<organism evidence="2 3">
    <name type="scientific">Pseudoleptotrichia goodfellowii F0264</name>
    <dbReference type="NCBI Taxonomy" id="596323"/>
    <lineage>
        <taxon>Bacteria</taxon>
        <taxon>Fusobacteriati</taxon>
        <taxon>Fusobacteriota</taxon>
        <taxon>Fusobacteriia</taxon>
        <taxon>Fusobacteriales</taxon>
        <taxon>Leptotrichiaceae</taxon>
        <taxon>Pseudoleptotrichia</taxon>
    </lineage>
</organism>
<evidence type="ECO:0000313" key="3">
    <source>
        <dbReference type="Proteomes" id="UP000004226"/>
    </source>
</evidence>
<evidence type="ECO:0000313" key="2">
    <source>
        <dbReference type="EMBL" id="EEY34543.1"/>
    </source>
</evidence>
<feature type="region of interest" description="Disordered" evidence="1">
    <location>
        <begin position="1"/>
        <end position="43"/>
    </location>
</feature>
<accession>D0GMY9</accession>
<name>D0GMY9_9FUSO</name>
<comment type="caution">
    <text evidence="2">The sequence shown here is derived from an EMBL/GenBank/DDBJ whole genome shotgun (WGS) entry which is preliminary data.</text>
</comment>
<dbReference type="EMBL" id="ADAD01000153">
    <property type="protein sequence ID" value="EEY34543.1"/>
    <property type="molecule type" value="Genomic_DNA"/>
</dbReference>
<reference evidence="2 3" key="1">
    <citation type="submission" date="2009-10" db="EMBL/GenBank/DDBJ databases">
        <authorList>
            <person name="Harkins D.M."/>
            <person name="Madupu R."/>
            <person name="Durkin A.S."/>
            <person name="Torralba M."/>
            <person name="Methe B."/>
            <person name="Sutton G.G."/>
            <person name="Strausberg R.L."/>
            <person name="Nelson K.E."/>
        </authorList>
    </citation>
    <scope>NUCLEOTIDE SEQUENCE [LARGE SCALE GENOMIC DNA]</scope>
    <source>
        <strain evidence="2 3">F0264</strain>
    </source>
</reference>
<dbReference type="Proteomes" id="UP000004226">
    <property type="component" value="Unassembled WGS sequence"/>
</dbReference>